<dbReference type="InterPro" id="IPR023214">
    <property type="entry name" value="HAD_sf"/>
</dbReference>
<feature type="region of interest" description="Disordered" evidence="1">
    <location>
        <begin position="590"/>
        <end position="613"/>
    </location>
</feature>
<keyword evidence="3" id="KW-1185">Reference proteome</keyword>
<proteinExistence type="predicted"/>
<dbReference type="AlphaFoldDB" id="A0A7W9LWE9"/>
<evidence type="ECO:0000313" key="3">
    <source>
        <dbReference type="Proteomes" id="UP000590647"/>
    </source>
</evidence>
<reference evidence="2 3" key="1">
    <citation type="submission" date="2020-08" db="EMBL/GenBank/DDBJ databases">
        <title>Sequencing the genomes of 1000 actinobacteria strains.</title>
        <authorList>
            <person name="Klenk H.-P."/>
        </authorList>
    </citation>
    <scope>NUCLEOTIDE SEQUENCE [LARGE SCALE GENOMIC DNA]</scope>
    <source>
        <strain evidence="2 3">DSM 40084</strain>
    </source>
</reference>
<accession>A0A7W9LWE9</accession>
<dbReference type="InterPro" id="IPR016181">
    <property type="entry name" value="Acyl_CoA_acyltransferase"/>
</dbReference>
<dbReference type="InterPro" id="IPR010033">
    <property type="entry name" value="HAD_SF_ppase_IIIC"/>
</dbReference>
<organism evidence="2 3">
    <name type="scientific">Streptomyces caelestis</name>
    <dbReference type="NCBI Taxonomy" id="36816"/>
    <lineage>
        <taxon>Bacteria</taxon>
        <taxon>Bacillati</taxon>
        <taxon>Actinomycetota</taxon>
        <taxon>Actinomycetes</taxon>
        <taxon>Kitasatosporales</taxon>
        <taxon>Streptomycetaceae</taxon>
        <taxon>Streptomyces</taxon>
    </lineage>
</organism>
<gene>
    <name evidence="2" type="ORF">HDA41_006487</name>
</gene>
<dbReference type="Proteomes" id="UP000590647">
    <property type="component" value="Unassembled WGS sequence"/>
</dbReference>
<dbReference type="Gene3D" id="3.40.630.30">
    <property type="match status" value="1"/>
</dbReference>
<name>A0A7W9LWE9_9ACTN</name>
<dbReference type="InterPro" id="IPR010037">
    <property type="entry name" value="FkbH_domain"/>
</dbReference>
<dbReference type="InterPro" id="IPR036514">
    <property type="entry name" value="SGNH_hydro_sf"/>
</dbReference>
<dbReference type="SUPFAM" id="SSF56784">
    <property type="entry name" value="HAD-like"/>
    <property type="match status" value="1"/>
</dbReference>
<dbReference type="EMBL" id="JACHNE010000001">
    <property type="protein sequence ID" value="MBB5798523.1"/>
    <property type="molecule type" value="Genomic_DNA"/>
</dbReference>
<dbReference type="Gene3D" id="3.40.50.1000">
    <property type="entry name" value="HAD superfamily/HAD-like"/>
    <property type="match status" value="1"/>
</dbReference>
<dbReference type="Gene3D" id="3.40.50.1110">
    <property type="entry name" value="SGNH hydrolase"/>
    <property type="match status" value="1"/>
</dbReference>
<dbReference type="InterPro" id="IPR036412">
    <property type="entry name" value="HAD-like_sf"/>
</dbReference>
<evidence type="ECO:0000256" key="1">
    <source>
        <dbReference type="SAM" id="MobiDB-lite"/>
    </source>
</evidence>
<evidence type="ECO:0000313" key="2">
    <source>
        <dbReference type="EMBL" id="MBB5798523.1"/>
    </source>
</evidence>
<protein>
    <submittedName>
        <fullName evidence="2">FkbH-like protein</fullName>
    </submittedName>
</protein>
<dbReference type="NCBIfam" id="TIGR01681">
    <property type="entry name" value="HAD-SF-IIIC"/>
    <property type="match status" value="1"/>
</dbReference>
<dbReference type="RefSeq" id="WP_184990230.1">
    <property type="nucleotide sequence ID" value="NZ_JACHNE010000001.1"/>
</dbReference>
<comment type="caution">
    <text evidence="2">The sequence shown here is derived from an EMBL/GenBank/DDBJ whole genome shotgun (WGS) entry which is preliminary data.</text>
</comment>
<sequence length="650" mass="70020">MRGTRTLHGNIAAAVGAGRPPAREDLRTLDEDGTASDFFRAGRALRALPYDPARLRKARVGILATGTAGPAEDILRAALVAGDMFPVVETGPYGRFEAELGVPGSAFTEADRDVLCCLLDAGYFVPANWDAADIGTLIDTLRERTRTLCGLASAAASRTTATVVLHTVPLPTELRDSIIGWRQRTALSRHWLLLNAALLELAETHEGIETIDFAGLLAEHAAPAVDDRLRRFADISYTEEALLVLAKEVRRLLRAKLGLSRKVLALDLDDTLWGGVLGEVGAEGVEIGGLYPGNCHKELQKTALRLRSQGVVLVLTSKNDAAHVDEVLAGHPEVVLRPSEFSVRAVNWSAKADNLREAAGQLGVAPGAFVFMDDSPFERGHVSAELPEVVTVAADGDPAYLVRRLLGGGWFDVMELTETDRHRPELYRARAVRTDFAREFASSEEYLAALGIVVSVSPAGATDVGRIAQLAARTNQFNLTGMRFDAVRTAEMARSDTHLVIGCRVSDRFGDDALVGAAWVDRSEKIWRVRNLVLSCRVLGRGVELAMVGRLARAARLAGATELEGSYVRSPYNDVAATLWTRAGFGPGPREGGCAASPARPGRDGGRSGSALIPEKDGAQVYRRALDETVDDLVPHWIRMQDTQGGALHE</sequence>
<dbReference type="SUPFAM" id="SSF55729">
    <property type="entry name" value="Acyl-CoA N-acyltransferases (Nat)"/>
    <property type="match status" value="1"/>
</dbReference>
<dbReference type="NCBIfam" id="TIGR01686">
    <property type="entry name" value="FkbH"/>
    <property type="match status" value="1"/>
</dbReference>